<comment type="similarity">
    <text evidence="1">Belongs to the bacterial solute-binding protein ModA family.</text>
</comment>
<dbReference type="Gene3D" id="3.40.190.10">
    <property type="entry name" value="Periplasmic binding protein-like II"/>
    <property type="match status" value="2"/>
</dbReference>
<sequence>MSPRRWSMRTLLPALAVVALAACSPATSEDTGASGTGSAGSGGTVTVLAAASLTEPLTALAEAYEQDHDGVRVALSFGSSTTLAQQIAEGAPVDVYASAGESALDLLPADAAQDGGRATIARNTVEIATPPDNPGGVAGLQDLADRDLDVVLCAETVPCGKAADEVLERAGISPHVVSREVDVKATLTKVTLGEADAAMVYHSDVVSAGSDVTGVEIPDADNVTLTYPLLWFSTDPDVVGFAQYVTGDAGRAALEKAGFLAP</sequence>
<keyword evidence="3 5" id="KW-0732">Signal</keyword>
<feature type="binding site" evidence="4">
    <location>
        <position position="183"/>
    </location>
    <ligand>
        <name>molybdate</name>
        <dbReference type="ChEBI" id="CHEBI:36264"/>
    </ligand>
</feature>
<evidence type="ECO:0000256" key="2">
    <source>
        <dbReference type="ARBA" id="ARBA00022723"/>
    </source>
</evidence>
<dbReference type="NCBIfam" id="TIGR01256">
    <property type="entry name" value="modA"/>
    <property type="match status" value="1"/>
</dbReference>
<feature type="signal peptide" evidence="5">
    <location>
        <begin position="1"/>
        <end position="21"/>
    </location>
</feature>
<dbReference type="Proteomes" id="UP000515976">
    <property type="component" value="Chromosome"/>
</dbReference>
<evidence type="ECO:0000313" key="7">
    <source>
        <dbReference type="Proteomes" id="UP000515976"/>
    </source>
</evidence>
<evidence type="ECO:0000256" key="5">
    <source>
        <dbReference type="SAM" id="SignalP"/>
    </source>
</evidence>
<feature type="binding site" evidence="4">
    <location>
        <position position="52"/>
    </location>
    <ligand>
        <name>molybdate</name>
        <dbReference type="ChEBI" id="CHEBI:36264"/>
    </ligand>
</feature>
<dbReference type="SUPFAM" id="SSF53850">
    <property type="entry name" value="Periplasmic binding protein-like II"/>
    <property type="match status" value="1"/>
</dbReference>
<dbReference type="Pfam" id="PF13531">
    <property type="entry name" value="SBP_bac_11"/>
    <property type="match status" value="1"/>
</dbReference>
<feature type="binding site" evidence="4">
    <location>
        <position position="201"/>
    </location>
    <ligand>
        <name>molybdate</name>
        <dbReference type="ChEBI" id="CHEBI:36264"/>
    </ligand>
</feature>
<protein>
    <submittedName>
        <fullName evidence="6">Molybdate ABC transporter substrate-binding protein</fullName>
    </submittedName>
</protein>
<dbReference type="RefSeq" id="WP_166101735.1">
    <property type="nucleotide sequence ID" value="NZ_BMMY01000004.1"/>
</dbReference>
<dbReference type="PROSITE" id="PS51257">
    <property type="entry name" value="PROKAR_LIPOPROTEIN"/>
    <property type="match status" value="1"/>
</dbReference>
<name>A0A7G9R240_9MICO</name>
<dbReference type="EMBL" id="CP060712">
    <property type="protein sequence ID" value="QNN49665.1"/>
    <property type="molecule type" value="Genomic_DNA"/>
</dbReference>
<evidence type="ECO:0000256" key="4">
    <source>
        <dbReference type="PIRSR" id="PIRSR004846-1"/>
    </source>
</evidence>
<evidence type="ECO:0000313" key="6">
    <source>
        <dbReference type="EMBL" id="QNN49665.1"/>
    </source>
</evidence>
<dbReference type="GO" id="GO:0046872">
    <property type="term" value="F:metal ion binding"/>
    <property type="evidence" value="ECO:0007669"/>
    <property type="project" value="UniProtKB-KW"/>
</dbReference>
<dbReference type="PIRSF" id="PIRSF004846">
    <property type="entry name" value="ModA"/>
    <property type="match status" value="1"/>
</dbReference>
<dbReference type="KEGG" id="pei:H9L10_00650"/>
<keyword evidence="4" id="KW-0500">Molybdenum</keyword>
<evidence type="ECO:0000256" key="1">
    <source>
        <dbReference type="ARBA" id="ARBA00009175"/>
    </source>
</evidence>
<feature type="binding site" evidence="4">
    <location>
        <position position="80"/>
    </location>
    <ligand>
        <name>molybdate</name>
        <dbReference type="ChEBI" id="CHEBI:36264"/>
    </ligand>
</feature>
<dbReference type="InterPro" id="IPR005950">
    <property type="entry name" value="ModA"/>
</dbReference>
<dbReference type="GO" id="GO:0015689">
    <property type="term" value="P:molybdate ion transport"/>
    <property type="evidence" value="ECO:0007669"/>
    <property type="project" value="InterPro"/>
</dbReference>
<gene>
    <name evidence="6" type="primary">modA</name>
    <name evidence="6" type="ORF">H9L10_00650</name>
</gene>
<organism evidence="6 7">
    <name type="scientific">Phycicoccus endophyticus</name>
    <dbReference type="NCBI Taxonomy" id="1690220"/>
    <lineage>
        <taxon>Bacteria</taxon>
        <taxon>Bacillati</taxon>
        <taxon>Actinomycetota</taxon>
        <taxon>Actinomycetes</taxon>
        <taxon>Micrococcales</taxon>
        <taxon>Intrasporangiaceae</taxon>
        <taxon>Phycicoccus</taxon>
    </lineage>
</organism>
<dbReference type="GO" id="GO:0030973">
    <property type="term" value="F:molybdate ion binding"/>
    <property type="evidence" value="ECO:0007669"/>
    <property type="project" value="TreeGrafter"/>
</dbReference>
<accession>A0A7G9R240</accession>
<proteinExistence type="inferred from homology"/>
<dbReference type="AlphaFoldDB" id="A0A7G9R240"/>
<evidence type="ECO:0000256" key="3">
    <source>
        <dbReference type="ARBA" id="ARBA00022729"/>
    </source>
</evidence>
<feature type="chain" id="PRO_5028848409" evidence="5">
    <location>
        <begin position="22"/>
        <end position="262"/>
    </location>
</feature>
<keyword evidence="2 4" id="KW-0479">Metal-binding</keyword>
<dbReference type="InterPro" id="IPR050682">
    <property type="entry name" value="ModA/WtpA"/>
</dbReference>
<dbReference type="PANTHER" id="PTHR30632">
    <property type="entry name" value="MOLYBDATE-BINDING PERIPLASMIC PROTEIN"/>
    <property type="match status" value="1"/>
</dbReference>
<dbReference type="PANTHER" id="PTHR30632:SF0">
    <property type="entry name" value="SULFATE-BINDING PROTEIN"/>
    <property type="match status" value="1"/>
</dbReference>
<reference evidence="6 7" key="1">
    <citation type="submission" date="2020-08" db="EMBL/GenBank/DDBJ databases">
        <title>Genome sequence of Phycicoccus endophyticus JCM 31784T.</title>
        <authorList>
            <person name="Hyun D.-W."/>
            <person name="Bae J.-W."/>
        </authorList>
    </citation>
    <scope>NUCLEOTIDE SEQUENCE [LARGE SCALE GENOMIC DNA]</scope>
    <source>
        <strain evidence="6 7">JCM 31784</strain>
    </source>
</reference>
<keyword evidence="7" id="KW-1185">Reference proteome</keyword>